<dbReference type="KEGG" id="ovi:T265_07114"/>
<accession>A0A075ACG5</accession>
<protein>
    <submittedName>
        <fullName evidence="2">Uncharacterized protein</fullName>
    </submittedName>
</protein>
<keyword evidence="3" id="KW-1185">Reference proteome</keyword>
<dbReference type="AlphaFoldDB" id="A0A075ACG5"/>
<feature type="compositionally biased region" description="Basic and acidic residues" evidence="1">
    <location>
        <begin position="7"/>
        <end position="21"/>
    </location>
</feature>
<dbReference type="EMBL" id="KL596777">
    <property type="protein sequence ID" value="KER25434.1"/>
    <property type="molecule type" value="Genomic_DNA"/>
</dbReference>
<evidence type="ECO:0000313" key="2">
    <source>
        <dbReference type="EMBL" id="KER25434.1"/>
    </source>
</evidence>
<evidence type="ECO:0000256" key="1">
    <source>
        <dbReference type="SAM" id="MobiDB-lite"/>
    </source>
</evidence>
<organism evidence="2 3">
    <name type="scientific">Opisthorchis viverrini</name>
    <name type="common">Southeast Asian liver fluke</name>
    <dbReference type="NCBI Taxonomy" id="6198"/>
    <lineage>
        <taxon>Eukaryota</taxon>
        <taxon>Metazoa</taxon>
        <taxon>Spiralia</taxon>
        <taxon>Lophotrochozoa</taxon>
        <taxon>Platyhelminthes</taxon>
        <taxon>Trematoda</taxon>
        <taxon>Digenea</taxon>
        <taxon>Opisthorchiida</taxon>
        <taxon>Opisthorchiata</taxon>
        <taxon>Opisthorchiidae</taxon>
        <taxon>Opisthorchis</taxon>
    </lineage>
</organism>
<proteinExistence type="predicted"/>
<dbReference type="CTD" id="20321293"/>
<gene>
    <name evidence="2" type="ORF">T265_07114</name>
</gene>
<feature type="region of interest" description="Disordered" evidence="1">
    <location>
        <begin position="1"/>
        <end position="34"/>
    </location>
</feature>
<evidence type="ECO:0000313" key="3">
    <source>
        <dbReference type="Proteomes" id="UP000054324"/>
    </source>
</evidence>
<name>A0A075ACG5_OPIVI</name>
<dbReference type="Proteomes" id="UP000054324">
    <property type="component" value="Unassembled WGS sequence"/>
</dbReference>
<sequence length="118" mass="13385">MYDSEVEGYRVRGDLQRHPDYGAKQQIGDSKDPKGSECITKQSFMYLGFFCFTESPGQMAHMLCFSGAKANKRLKKPRVLIQTLKSRVHITSYCRCPKIPFYLLALGRAMRGTIPGTK</sequence>
<reference evidence="2 3" key="1">
    <citation type="submission" date="2013-11" db="EMBL/GenBank/DDBJ databases">
        <title>Opisthorchis viverrini - life in the bile duct.</title>
        <authorList>
            <person name="Young N.D."/>
            <person name="Nagarajan N."/>
            <person name="Lin S.J."/>
            <person name="Korhonen P.K."/>
            <person name="Jex A.R."/>
            <person name="Hall R.S."/>
            <person name="Safavi-Hemami H."/>
            <person name="Kaewkong W."/>
            <person name="Bertrand D."/>
            <person name="Gao S."/>
            <person name="Seet Q."/>
            <person name="Wongkham S."/>
            <person name="Teh B.T."/>
            <person name="Wongkham C."/>
            <person name="Intapan P.M."/>
            <person name="Maleewong W."/>
            <person name="Yang X."/>
            <person name="Hu M."/>
            <person name="Wang Z."/>
            <person name="Hofmann A."/>
            <person name="Sternberg P.W."/>
            <person name="Tan P."/>
            <person name="Wang J."/>
            <person name="Gasser R.B."/>
        </authorList>
    </citation>
    <scope>NUCLEOTIDE SEQUENCE [LARGE SCALE GENOMIC DNA]</scope>
</reference>
<dbReference type="GeneID" id="20321293"/>
<dbReference type="RefSeq" id="XP_009170821.1">
    <property type="nucleotide sequence ID" value="XM_009172557.1"/>
</dbReference>